<dbReference type="AlphaFoldDB" id="A0A443RTG4"/>
<accession>A0A443RTG4</accession>
<gene>
    <name evidence="1" type="ORF">B4U80_12489</name>
</gene>
<reference evidence="1 2" key="1">
    <citation type="journal article" date="2018" name="Gigascience">
        <title>Genomes of trombidid mites reveal novel predicted allergens and laterally-transferred genes associated with secondary metabolism.</title>
        <authorList>
            <person name="Dong X."/>
            <person name="Chaisiri K."/>
            <person name="Xia D."/>
            <person name="Armstrong S.D."/>
            <person name="Fang Y."/>
            <person name="Donnelly M.J."/>
            <person name="Kadowaki T."/>
            <person name="McGarry J.W."/>
            <person name="Darby A.C."/>
            <person name="Makepeace B.L."/>
        </authorList>
    </citation>
    <scope>NUCLEOTIDE SEQUENCE [LARGE SCALE GENOMIC DNA]</scope>
    <source>
        <strain evidence="1">UoL-UT</strain>
    </source>
</reference>
<dbReference type="Pfam" id="PF19086">
    <property type="entry name" value="Terpene_syn_C_2"/>
    <property type="match status" value="1"/>
</dbReference>
<dbReference type="VEuPathDB" id="VectorBase:LDEU013542"/>
<keyword evidence="2" id="KW-1185">Reference proteome</keyword>
<dbReference type="SUPFAM" id="SSF48576">
    <property type="entry name" value="Terpenoid synthases"/>
    <property type="match status" value="1"/>
</dbReference>
<dbReference type="OrthoDB" id="2861623at2759"/>
<dbReference type="InterPro" id="IPR008949">
    <property type="entry name" value="Isoprenoid_synthase_dom_sf"/>
</dbReference>
<evidence type="ECO:0000313" key="1">
    <source>
        <dbReference type="EMBL" id="RWS18498.1"/>
    </source>
</evidence>
<comment type="caution">
    <text evidence="1">The sequence shown here is derived from an EMBL/GenBank/DDBJ whole genome shotgun (WGS) entry which is preliminary data.</text>
</comment>
<protein>
    <submittedName>
        <fullName evidence="1">Uncharacterized protein</fullName>
    </submittedName>
</protein>
<feature type="non-terminal residue" evidence="1">
    <location>
        <position position="149"/>
    </location>
</feature>
<proteinExistence type="predicted"/>
<organism evidence="1 2">
    <name type="scientific">Leptotrombidium deliense</name>
    <dbReference type="NCBI Taxonomy" id="299467"/>
    <lineage>
        <taxon>Eukaryota</taxon>
        <taxon>Metazoa</taxon>
        <taxon>Ecdysozoa</taxon>
        <taxon>Arthropoda</taxon>
        <taxon>Chelicerata</taxon>
        <taxon>Arachnida</taxon>
        <taxon>Acari</taxon>
        <taxon>Acariformes</taxon>
        <taxon>Trombidiformes</taxon>
        <taxon>Prostigmata</taxon>
        <taxon>Anystina</taxon>
        <taxon>Parasitengona</taxon>
        <taxon>Trombiculoidea</taxon>
        <taxon>Trombiculidae</taxon>
        <taxon>Leptotrombidium</taxon>
    </lineage>
</organism>
<dbReference type="Gene3D" id="1.10.600.10">
    <property type="entry name" value="Farnesyl Diphosphate Synthase"/>
    <property type="match status" value="1"/>
</dbReference>
<name>A0A443RTG4_9ACAR</name>
<sequence length="149" mass="17563">MSGDKSEQFFSRIERVKAIVKGEKIEPKDALEKAALDLQEDALRYYKNLLPLIRRNMDYLFRGTQWEMKVNRRRRIPTLAEYVTLRPVTIFFNIIIDVHEPLAGIELPMELRCQTPMRELYEATIKINWISNDIVSFTKELKDNCTANL</sequence>
<dbReference type="Proteomes" id="UP000288716">
    <property type="component" value="Unassembled WGS sequence"/>
</dbReference>
<dbReference type="EMBL" id="NCKV01038670">
    <property type="protein sequence ID" value="RWS18498.1"/>
    <property type="molecule type" value="Genomic_DNA"/>
</dbReference>
<evidence type="ECO:0000313" key="2">
    <source>
        <dbReference type="Proteomes" id="UP000288716"/>
    </source>
</evidence>